<comment type="caution">
    <text evidence="11">The sequence shown here is derived from an EMBL/GenBank/DDBJ whole genome shotgun (WGS) entry which is preliminary data.</text>
</comment>
<evidence type="ECO:0000256" key="9">
    <source>
        <dbReference type="SAM" id="MobiDB-lite"/>
    </source>
</evidence>
<keyword evidence="6" id="KW-0653">Protein transport</keyword>
<evidence type="ECO:0000256" key="7">
    <source>
        <dbReference type="ARBA" id="ARBA00022989"/>
    </source>
</evidence>
<evidence type="ECO:0000256" key="4">
    <source>
        <dbReference type="ARBA" id="ARBA00022692"/>
    </source>
</evidence>
<feature type="transmembrane region" description="Helical" evidence="10">
    <location>
        <begin position="82"/>
        <end position="105"/>
    </location>
</feature>
<feature type="transmembrane region" description="Helical" evidence="10">
    <location>
        <begin position="363"/>
        <end position="390"/>
    </location>
</feature>
<protein>
    <recommendedName>
        <fullName evidence="13">Oligopeptide transporter</fullName>
    </recommendedName>
</protein>
<feature type="compositionally biased region" description="Basic and acidic residues" evidence="9">
    <location>
        <begin position="1"/>
        <end position="14"/>
    </location>
</feature>
<sequence>MAQKEDAVSEDTTHHSGAANEIGEPNDNPIEEVRLTVPTTDDPSIPALTFRTWVLGLASCIILSFVNKFFGFRENPLSVSSVAAQIAVMPIGTLMAATLPTKPINVPFTKWSFSLNPGPFNLKEHVLITIFASAGAGGVYANHIITMVKAFYHRGMHVIAAMLLAQTTQLLGYGWAGLFRKYLVDSPYMWWPANLVQVSLFRTLHEKDKRSKGGLTRLQFFLVTILTSFAYYTIPGYLFPSIGCLSILCWIWKDSITVQQLGSGLHGLGIGALSFDWNAVVGFLGSPLSTPCSAILNTMVGFFLFAYIIIPATYFSNSYEARRFPFISPKTFDHSGQSYNISRVLDNKTFTFDEHEYNSYSKLYLSVFFAFNYGLSFATLAATISHVALFHGKMPRINVLSCVQQKIFRSIWRLWSKAKEKLHDEFADVHSRLMKKNYAQVPQWWFHVLLLVTFGLALVACEGFGGELQLPWWGLIMACAIAAFFTLPIGIITATTNQQPGLNVITELIIGYIYPGRPLANVSFKTYGYISMSQALYLLQDFKLGHYMKIPPRSMFIVQLVGTIVASQVHFATTWWLLSSVKNICDTENLPPGSPWTCPGDDVFYNASIIWGVIGPGKMFTKQGVYSGLNWFFLAGVLAPVPAWLLSRKYPERKWIKLINMPVILGATGMMPPARSINYLTWGAVGLFFNYYVYTRYKGWWAKYNYILSAGLDAGIAFMGVLLYFSLQSKDIFGVEWWGLSQDDYCPLARCPTAPGIQVKGCPALK</sequence>
<evidence type="ECO:0000313" key="12">
    <source>
        <dbReference type="Proteomes" id="UP001153076"/>
    </source>
</evidence>
<evidence type="ECO:0000256" key="8">
    <source>
        <dbReference type="ARBA" id="ARBA00023136"/>
    </source>
</evidence>
<dbReference type="PANTHER" id="PTHR22601">
    <property type="entry name" value="ISP4 LIKE PROTEIN"/>
    <property type="match status" value="1"/>
</dbReference>
<evidence type="ECO:0000256" key="2">
    <source>
        <dbReference type="ARBA" id="ARBA00005484"/>
    </source>
</evidence>
<dbReference type="Pfam" id="PF03169">
    <property type="entry name" value="OPT"/>
    <property type="match status" value="1"/>
</dbReference>
<evidence type="ECO:0000256" key="10">
    <source>
        <dbReference type="SAM" id="Phobius"/>
    </source>
</evidence>
<dbReference type="InterPro" id="IPR004813">
    <property type="entry name" value="OPT"/>
</dbReference>
<feature type="transmembrane region" description="Helical" evidence="10">
    <location>
        <begin position="706"/>
        <end position="727"/>
    </location>
</feature>
<organism evidence="11 12">
    <name type="scientific">Carnegiea gigantea</name>
    <dbReference type="NCBI Taxonomy" id="171969"/>
    <lineage>
        <taxon>Eukaryota</taxon>
        <taxon>Viridiplantae</taxon>
        <taxon>Streptophyta</taxon>
        <taxon>Embryophyta</taxon>
        <taxon>Tracheophyta</taxon>
        <taxon>Spermatophyta</taxon>
        <taxon>Magnoliopsida</taxon>
        <taxon>eudicotyledons</taxon>
        <taxon>Gunneridae</taxon>
        <taxon>Pentapetalae</taxon>
        <taxon>Caryophyllales</taxon>
        <taxon>Cactineae</taxon>
        <taxon>Cactaceae</taxon>
        <taxon>Cactoideae</taxon>
        <taxon>Echinocereeae</taxon>
        <taxon>Carnegiea</taxon>
    </lineage>
</organism>
<name>A0A9Q1KTB3_9CARY</name>
<dbReference type="OrthoDB" id="9986677at2759"/>
<dbReference type="NCBIfam" id="TIGR00727">
    <property type="entry name" value="ISP4_OPT"/>
    <property type="match status" value="1"/>
</dbReference>
<proteinExistence type="inferred from homology"/>
<comment type="subcellular location">
    <subcellularLocation>
        <location evidence="1">Membrane</location>
        <topology evidence="1">Multi-pass membrane protein</topology>
    </subcellularLocation>
</comment>
<evidence type="ECO:0000256" key="3">
    <source>
        <dbReference type="ARBA" id="ARBA00022448"/>
    </source>
</evidence>
<reference evidence="11" key="1">
    <citation type="submission" date="2022-04" db="EMBL/GenBank/DDBJ databases">
        <title>Carnegiea gigantea Genome sequencing and assembly v2.</title>
        <authorList>
            <person name="Copetti D."/>
            <person name="Sanderson M.J."/>
            <person name="Burquez A."/>
            <person name="Wojciechowski M.F."/>
        </authorList>
    </citation>
    <scope>NUCLEOTIDE SEQUENCE</scope>
    <source>
        <strain evidence="11">SGP5-SGP5p</strain>
        <tissue evidence="11">Aerial part</tissue>
    </source>
</reference>
<dbReference type="GO" id="GO:0035673">
    <property type="term" value="F:oligopeptide transmembrane transporter activity"/>
    <property type="evidence" value="ECO:0007669"/>
    <property type="project" value="InterPro"/>
</dbReference>
<dbReference type="InterPro" id="IPR004648">
    <property type="entry name" value="Oligpept_transpt"/>
</dbReference>
<feature type="transmembrane region" description="Helical" evidence="10">
    <location>
        <begin position="50"/>
        <end position="70"/>
    </location>
</feature>
<evidence type="ECO:0000256" key="6">
    <source>
        <dbReference type="ARBA" id="ARBA00022927"/>
    </source>
</evidence>
<evidence type="ECO:0000256" key="1">
    <source>
        <dbReference type="ARBA" id="ARBA00004141"/>
    </source>
</evidence>
<feature type="transmembrane region" description="Helical" evidence="10">
    <location>
        <begin position="628"/>
        <end position="646"/>
    </location>
</feature>
<feature type="transmembrane region" description="Helical" evidence="10">
    <location>
        <begin position="556"/>
        <end position="578"/>
    </location>
</feature>
<feature type="transmembrane region" description="Helical" evidence="10">
    <location>
        <begin position="472"/>
        <end position="492"/>
    </location>
</feature>
<keyword evidence="4 10" id="KW-0812">Transmembrane</keyword>
<evidence type="ECO:0008006" key="13">
    <source>
        <dbReference type="Google" id="ProtNLM"/>
    </source>
</evidence>
<feature type="transmembrane region" description="Helical" evidence="10">
    <location>
        <begin position="220"/>
        <end position="253"/>
    </location>
</feature>
<keyword evidence="5" id="KW-0571">Peptide transport</keyword>
<dbReference type="GO" id="GO:0016020">
    <property type="term" value="C:membrane"/>
    <property type="evidence" value="ECO:0007669"/>
    <property type="project" value="UniProtKB-SubCell"/>
</dbReference>
<keyword evidence="7 10" id="KW-1133">Transmembrane helix</keyword>
<feature type="transmembrane region" description="Helical" evidence="10">
    <location>
        <begin position="157"/>
        <end position="176"/>
    </location>
</feature>
<accession>A0A9Q1KTB3</accession>
<evidence type="ECO:0000256" key="5">
    <source>
        <dbReference type="ARBA" id="ARBA00022856"/>
    </source>
</evidence>
<dbReference type="AlphaFoldDB" id="A0A9Q1KTB3"/>
<gene>
    <name evidence="11" type="ORF">Cgig2_022074</name>
</gene>
<keyword evidence="3" id="KW-0813">Transport</keyword>
<feature type="transmembrane region" description="Helical" evidence="10">
    <location>
        <begin position="296"/>
        <end position="315"/>
    </location>
</feature>
<dbReference type="Proteomes" id="UP001153076">
    <property type="component" value="Unassembled WGS sequence"/>
</dbReference>
<keyword evidence="12" id="KW-1185">Reference proteome</keyword>
<keyword evidence="8 10" id="KW-0472">Membrane</keyword>
<feature type="transmembrane region" description="Helical" evidence="10">
    <location>
        <begin position="265"/>
        <end position="284"/>
    </location>
</feature>
<feature type="transmembrane region" description="Helical" evidence="10">
    <location>
        <begin position="677"/>
        <end position="694"/>
    </location>
</feature>
<feature type="region of interest" description="Disordered" evidence="9">
    <location>
        <begin position="1"/>
        <end position="30"/>
    </location>
</feature>
<evidence type="ECO:0000313" key="11">
    <source>
        <dbReference type="EMBL" id="KAJ8448446.1"/>
    </source>
</evidence>
<dbReference type="NCBIfam" id="TIGR00728">
    <property type="entry name" value="OPT_sfam"/>
    <property type="match status" value="1"/>
</dbReference>
<dbReference type="GO" id="GO:0015031">
    <property type="term" value="P:protein transport"/>
    <property type="evidence" value="ECO:0007669"/>
    <property type="project" value="UniProtKB-KW"/>
</dbReference>
<feature type="transmembrane region" description="Helical" evidence="10">
    <location>
        <begin position="444"/>
        <end position="466"/>
    </location>
</feature>
<dbReference type="EMBL" id="JAKOGI010000030">
    <property type="protein sequence ID" value="KAJ8448446.1"/>
    <property type="molecule type" value="Genomic_DNA"/>
</dbReference>
<feature type="transmembrane region" description="Helical" evidence="10">
    <location>
        <begin position="125"/>
        <end position="145"/>
    </location>
</feature>
<comment type="similarity">
    <text evidence="2">Belongs to the oligopeptide OPT transporter (TC 2.A.67.1) family.</text>
</comment>